<dbReference type="PANTHER" id="PTHR38123:SF4">
    <property type="entry name" value="CELL WALL GALACTOMANNOPROTEIN, PUTATIVE (AFU_ORTHOLOGUE AFUA_4G00870)-RELATED"/>
    <property type="match status" value="1"/>
</dbReference>
<reference evidence="3" key="1">
    <citation type="submission" date="2020-03" db="EMBL/GenBank/DDBJ databases">
        <authorList>
            <person name="He L."/>
        </authorList>
    </citation>
    <scope>NUCLEOTIDE SEQUENCE</scope>
    <source>
        <strain evidence="3">CkLH20</strain>
    </source>
</reference>
<evidence type="ECO:0000313" key="4">
    <source>
        <dbReference type="Proteomes" id="UP000781932"/>
    </source>
</evidence>
<dbReference type="PANTHER" id="PTHR38123">
    <property type="entry name" value="CELL WALL SERINE-THREONINE-RICH GALACTOMANNOPROTEIN MP1 (AFU_ORTHOLOGUE AFUA_4G03240)"/>
    <property type="match status" value="1"/>
</dbReference>
<dbReference type="OrthoDB" id="3485059at2759"/>
<evidence type="ECO:0000256" key="2">
    <source>
        <dbReference type="SAM" id="SignalP"/>
    </source>
</evidence>
<feature type="region of interest" description="Disordered" evidence="1">
    <location>
        <begin position="32"/>
        <end position="66"/>
    </location>
</feature>
<sequence length="340" mass="36138">MRLCIIIPFFLCLFGVVSAQMAMPLQAMPAEAARGRGGRDKNDKGEKCNGRKGCKGKGDKEPVRGGSAALQTRIADLRTKVANANESVVPFKGGNLKGLVGLLKVNVAVVELGDTIDLGTKTAENTDVLPANESTQIGTQFLALQPEISTLLTNLQDKRKQFDKAGFKILDVKSLIRDDLKIQQNKAGDLGGAFVKILDRSLAPIATQVVDQINGNFTTAIDEYKGRGGKIKIPAKAVPALSDLLAGVARALGIGDRDRAVMMAAGIQPDALPFAATSYPNVDAAAVDINAADTPQANTAIEAFVAGTRDEDFSRLGEDENDLRGIPPLVMAVLRRYEII</sequence>
<comment type="caution">
    <text evidence="3">The sequence shown here is derived from an EMBL/GenBank/DDBJ whole genome shotgun (WGS) entry which is preliminary data.</text>
</comment>
<feature type="signal peptide" evidence="2">
    <location>
        <begin position="1"/>
        <end position="19"/>
    </location>
</feature>
<keyword evidence="2" id="KW-0732">Signal</keyword>
<dbReference type="InterPro" id="IPR021054">
    <property type="entry name" value="Cell_wall_mannoprotein_1"/>
</dbReference>
<keyword evidence="4" id="KW-1185">Reference proteome</keyword>
<dbReference type="GO" id="GO:0005576">
    <property type="term" value="C:extracellular region"/>
    <property type="evidence" value="ECO:0007669"/>
    <property type="project" value="TreeGrafter"/>
</dbReference>
<feature type="chain" id="PRO_5040405264" evidence="2">
    <location>
        <begin position="20"/>
        <end position="340"/>
    </location>
</feature>
<gene>
    <name evidence="3" type="ORF">CkaCkLH20_03946</name>
</gene>
<dbReference type="Proteomes" id="UP000781932">
    <property type="component" value="Unassembled WGS sequence"/>
</dbReference>
<organism evidence="3 4">
    <name type="scientific">Colletotrichum karsti</name>
    <dbReference type="NCBI Taxonomy" id="1095194"/>
    <lineage>
        <taxon>Eukaryota</taxon>
        <taxon>Fungi</taxon>
        <taxon>Dikarya</taxon>
        <taxon>Ascomycota</taxon>
        <taxon>Pezizomycotina</taxon>
        <taxon>Sordariomycetes</taxon>
        <taxon>Hypocreomycetidae</taxon>
        <taxon>Glomerellales</taxon>
        <taxon>Glomerellaceae</taxon>
        <taxon>Colletotrichum</taxon>
        <taxon>Colletotrichum boninense species complex</taxon>
    </lineage>
</organism>
<dbReference type="Pfam" id="PF12296">
    <property type="entry name" value="HsbA"/>
    <property type="match status" value="1"/>
</dbReference>
<proteinExistence type="predicted"/>
<reference evidence="3" key="2">
    <citation type="submission" date="2020-11" db="EMBL/GenBank/DDBJ databases">
        <title>Whole genome sequencing of Colletotrichum sp.</title>
        <authorList>
            <person name="Li H."/>
        </authorList>
    </citation>
    <scope>NUCLEOTIDE SEQUENCE</scope>
    <source>
        <strain evidence="3">CkLH20</strain>
    </source>
</reference>
<protein>
    <submittedName>
        <fullName evidence="3">Antigenic cell wall</fullName>
    </submittedName>
</protein>
<dbReference type="GeneID" id="62159739"/>
<evidence type="ECO:0000256" key="1">
    <source>
        <dbReference type="SAM" id="MobiDB-lite"/>
    </source>
</evidence>
<evidence type="ECO:0000313" key="3">
    <source>
        <dbReference type="EMBL" id="KAF9878454.1"/>
    </source>
</evidence>
<dbReference type="Gene3D" id="1.20.1280.140">
    <property type="match status" value="1"/>
</dbReference>
<name>A0A9P6I9I3_9PEZI</name>
<dbReference type="RefSeq" id="XP_038747915.1">
    <property type="nucleotide sequence ID" value="XM_038886665.1"/>
</dbReference>
<feature type="compositionally biased region" description="Basic and acidic residues" evidence="1">
    <location>
        <begin position="33"/>
        <end position="49"/>
    </location>
</feature>
<accession>A0A9P6I9I3</accession>
<dbReference type="EMBL" id="JAATWM020000010">
    <property type="protein sequence ID" value="KAF9878454.1"/>
    <property type="molecule type" value="Genomic_DNA"/>
</dbReference>
<dbReference type="AlphaFoldDB" id="A0A9P6I9I3"/>